<evidence type="ECO:0000256" key="5">
    <source>
        <dbReference type="ARBA" id="ARBA00023054"/>
    </source>
</evidence>
<evidence type="ECO:0000256" key="1">
    <source>
        <dbReference type="ARBA" id="ARBA00004496"/>
    </source>
</evidence>
<evidence type="ECO:0000256" key="7">
    <source>
        <dbReference type="SAM" id="Coils"/>
    </source>
</evidence>
<dbReference type="SUPFAM" id="SSF52540">
    <property type="entry name" value="P-loop containing nucleoside triphosphate hydrolases"/>
    <property type="match status" value="1"/>
</dbReference>
<keyword evidence="2" id="KW-0963">Cytoplasm</keyword>
<feature type="region of interest" description="Disordered" evidence="8">
    <location>
        <begin position="142"/>
        <end position="162"/>
    </location>
</feature>
<feature type="compositionally biased region" description="Polar residues" evidence="8">
    <location>
        <begin position="1625"/>
        <end position="1636"/>
    </location>
</feature>
<feature type="region of interest" description="Disordered" evidence="8">
    <location>
        <begin position="1625"/>
        <end position="1653"/>
    </location>
</feature>
<dbReference type="GO" id="GO:0051231">
    <property type="term" value="P:spindle elongation"/>
    <property type="evidence" value="ECO:0007669"/>
    <property type="project" value="TreeGrafter"/>
</dbReference>
<dbReference type="PANTHER" id="PTHR47969:SF15">
    <property type="entry name" value="CHROMOSOME-ASSOCIATED KINESIN KIF4A-RELATED"/>
    <property type="match status" value="1"/>
</dbReference>
<dbReference type="InterPro" id="IPR036961">
    <property type="entry name" value="Kinesin_motor_dom_sf"/>
</dbReference>
<evidence type="ECO:0000256" key="3">
    <source>
        <dbReference type="ARBA" id="ARBA00022741"/>
    </source>
</evidence>
<feature type="coiled-coil region" evidence="7">
    <location>
        <begin position="654"/>
        <end position="702"/>
    </location>
</feature>
<dbReference type="Gene3D" id="1.20.58.1520">
    <property type="match status" value="1"/>
</dbReference>
<dbReference type="KEGG" id="blac:94349626"/>
<comment type="subcellular location">
    <subcellularLocation>
        <location evidence="1">Cytoplasm</location>
    </subcellularLocation>
</comment>
<feature type="region of interest" description="Disordered" evidence="8">
    <location>
        <begin position="20"/>
        <end position="41"/>
    </location>
</feature>
<feature type="binding site" evidence="6">
    <location>
        <begin position="137"/>
        <end position="144"/>
    </location>
    <ligand>
        <name>ATP</name>
        <dbReference type="ChEBI" id="CHEBI:30616"/>
    </ligand>
</feature>
<dbReference type="GeneID" id="94349626"/>
<keyword evidence="3 6" id="KW-0547">Nucleotide-binding</keyword>
<proteinExistence type="inferred from homology"/>
<dbReference type="GO" id="GO:0008017">
    <property type="term" value="F:microtubule binding"/>
    <property type="evidence" value="ECO:0007669"/>
    <property type="project" value="InterPro"/>
</dbReference>
<dbReference type="GO" id="GO:0007018">
    <property type="term" value="P:microtubule-based movement"/>
    <property type="evidence" value="ECO:0007669"/>
    <property type="project" value="InterPro"/>
</dbReference>
<evidence type="ECO:0000256" key="4">
    <source>
        <dbReference type="ARBA" id="ARBA00022840"/>
    </source>
</evidence>
<evidence type="ECO:0000313" key="11">
    <source>
        <dbReference type="Proteomes" id="UP000294530"/>
    </source>
</evidence>
<dbReference type="OrthoDB" id="3176171at2759"/>
<dbReference type="PRINTS" id="PR00380">
    <property type="entry name" value="KINESINHEAVY"/>
</dbReference>
<evidence type="ECO:0000256" key="6">
    <source>
        <dbReference type="PROSITE-ProRule" id="PRU00283"/>
    </source>
</evidence>
<dbReference type="GO" id="GO:0005875">
    <property type="term" value="C:microtubule associated complex"/>
    <property type="evidence" value="ECO:0007669"/>
    <property type="project" value="TreeGrafter"/>
</dbReference>
<accession>A0A976FMB6</accession>
<dbReference type="Gene3D" id="3.40.850.10">
    <property type="entry name" value="Kinesin motor domain"/>
    <property type="match status" value="1"/>
</dbReference>
<dbReference type="InterPro" id="IPR027640">
    <property type="entry name" value="Kinesin-like_fam"/>
</dbReference>
<keyword evidence="5 7" id="KW-0175">Coiled coil</keyword>
<gene>
    <name evidence="10" type="ORF">CCR75_005881</name>
</gene>
<evidence type="ECO:0000256" key="2">
    <source>
        <dbReference type="ARBA" id="ARBA00022490"/>
    </source>
</evidence>
<keyword evidence="4 6" id="KW-0067">ATP-binding</keyword>
<evidence type="ECO:0000259" key="9">
    <source>
        <dbReference type="PROSITE" id="PS50067"/>
    </source>
</evidence>
<dbReference type="PROSITE" id="PS50067">
    <property type="entry name" value="KINESIN_MOTOR_2"/>
    <property type="match status" value="1"/>
</dbReference>
<dbReference type="InterPro" id="IPR027417">
    <property type="entry name" value="P-loop_NTPase"/>
</dbReference>
<feature type="domain" description="Kinesin motor" evidence="9">
    <location>
        <begin position="55"/>
        <end position="433"/>
    </location>
</feature>
<dbReference type="InterPro" id="IPR019821">
    <property type="entry name" value="Kinesin_motor_CS"/>
</dbReference>
<dbReference type="GO" id="GO:0005737">
    <property type="term" value="C:cytoplasm"/>
    <property type="evidence" value="ECO:0007669"/>
    <property type="project" value="UniProtKB-SubCell"/>
</dbReference>
<name>A0A976FMB6_BRELC</name>
<dbReference type="RefSeq" id="XP_067818976.1">
    <property type="nucleotide sequence ID" value="XM_067963955.1"/>
</dbReference>
<organism evidence="10 11">
    <name type="scientific">Bremia lactucae</name>
    <name type="common">Lettuce downy mildew</name>
    <dbReference type="NCBI Taxonomy" id="4779"/>
    <lineage>
        <taxon>Eukaryota</taxon>
        <taxon>Sar</taxon>
        <taxon>Stramenopiles</taxon>
        <taxon>Oomycota</taxon>
        <taxon>Peronosporomycetes</taxon>
        <taxon>Peronosporales</taxon>
        <taxon>Peronosporaceae</taxon>
        <taxon>Bremia</taxon>
    </lineage>
</organism>
<comment type="caution">
    <text evidence="10">The sequence shown here is derived from an EMBL/GenBank/DDBJ whole genome shotgun (WGS) entry which is preliminary data.</text>
</comment>
<dbReference type="PROSITE" id="PS00411">
    <property type="entry name" value="KINESIN_MOTOR_1"/>
    <property type="match status" value="1"/>
</dbReference>
<feature type="compositionally biased region" description="Polar residues" evidence="8">
    <location>
        <begin position="142"/>
        <end position="154"/>
    </location>
</feature>
<evidence type="ECO:0000256" key="8">
    <source>
        <dbReference type="SAM" id="MobiDB-lite"/>
    </source>
</evidence>
<dbReference type="GO" id="GO:0007052">
    <property type="term" value="P:mitotic spindle organization"/>
    <property type="evidence" value="ECO:0007669"/>
    <property type="project" value="TreeGrafter"/>
</dbReference>
<keyword evidence="6" id="KW-0505">Motor protein</keyword>
<dbReference type="PANTHER" id="PTHR47969">
    <property type="entry name" value="CHROMOSOME-ASSOCIATED KINESIN KIF4A-RELATED"/>
    <property type="match status" value="1"/>
</dbReference>
<dbReference type="GO" id="GO:0005524">
    <property type="term" value="F:ATP binding"/>
    <property type="evidence" value="ECO:0007669"/>
    <property type="project" value="UniProtKB-UniRule"/>
</dbReference>
<dbReference type="SMART" id="SM00129">
    <property type="entry name" value="KISc"/>
    <property type="match status" value="1"/>
</dbReference>
<dbReference type="Pfam" id="PF00225">
    <property type="entry name" value="Kinesin"/>
    <property type="match status" value="1"/>
</dbReference>
<sequence length="1653" mass="187046">MRAVKPSLVSATASLCPTYTDSESDSIDELRSNSSAESARVQPMELLPSTRKDGSVRVAVRIRPMLPREVASNAATCVQKSHEAKNAIKLCDGVERTFTFDHVFPPSIEQTALYDEALRPWMTSFLQGFNVTVIAYGQTGSGKTHTMGNSNPMISNPLVGPSKSNLREKGTDVLESDEGLIPRFLHHLFALLQDAGNIAQLSVSYLEIYGEDIYDLLDNASGTRRLESLQLRENAKKGVWVQGLTEVSVATRQEALEQMRRGSLQRITASTQMNERSSRSHAVYTVKMIQRVSAQEIRSSVTKNQRLQTRTTLDSSDRNDSQAVTVSKLTFVDLAGSERLKKTRAEGERMKEGIQINVGLFALGNVINALGDEQRRAAAHVHVPYRSSKLTRLLQDALGGNSRTLFIACVSPATPNANETLNTLQYANRAKNIQNKAVKNIDSRSAELTNLRAFNRLLCRELVKAILSDAGIDHRVEAASMTDTTVLAYLNKIEQVISSARLESTGDEYSSETQRLVHGLTKYLHESALNDGDPFAHSVTSLSFENVVNNDPQDDSFDLYSDCSSSVAILEEQRPYTDEPVRTPYTIDKLARTLEIMNVAFEMREIQSIEMHQKYAHEVKIKKLETQHHHQKLMRDGLVSMMERMRKRRSMSTLDQASMARSSIERKIAEFTEKLALMDFEMEEMQRQKKKLKGELDTQVARCQKEWKAKWNTINQIREIRAEVPVNALTLMARRTDIKIRFDGYDLDSISEYLQDEEEEIAAYIDANDASISRISPHFQIEELSSSQTHKIWTRIQDQLQIAFDKEALETSTNKELRKRAQIIQHITSGLVACNCGEMTEEEFMDKNEQNLMICEDTILQLRDAMRAKQNQRVSMVEILDSINSFDSAKDVIKKLIAENYAQKRLYMHYEEENELKSQVKAENVANQRIASMKVDMDQKVASIEAKYAKDVQHLLQMVKEFNDAYQSVDYSQVQAEAEVCDHSAWKKQQKTLLAEKDDIIAAMRADLECFQASAKSMAMKEETFCLLSRCQDIWKELGLNEDDQANKLQDINALLIRKCSEELEGLEFAREKVQARIDAAYSVVSRMENAFGVVQCVDIQSLSVVAGTTLLEQETYLLKRQKRLSNDLWHKVSARIQTSERIQTLLDSLQVRSNEDFRHLSKEEFGTLEVELFELKAADLVAWKQFRTNRDDADALDEVLKSLNDGKGLSDITKQQDELLLNALLKEKSKRVAELEESIRAIRTVTRNARLSTDDIIKVINSLRTVCTKDAIVDTNGFDLLEEICAQILQTNGHLDVSKKALEIVAMVLRGFQEVEAGRSNAVAFLNRSREEAAILMHDIPTKDEVSIDFAPYFEIPLCCISPQLQYGESFTHHLAAGKNFLVNLSEPVETLLRSLLFSMNDDFTAFGIDTAEHRVSFFLGSKEEGYDARRATLNKYVLHSTYELKTAKDKEIEAPTQCNDSYLSRLDPAFREFSWTYSATFGNAQLLRLRASIGDIGEVTRTVQSAQKKLGSLQKIMNIFNKISEFKTKIAEFETSASQKERLFGSSLRLLEEARFRKGAAKHYPNLLSSLRKEVTRWLQNEDGEYDLSILGKDLKRLLLDMMNTDTGLMHLDLGTVRPFKQTLTPSSSSSNIHATLPARTHSANTTILKR</sequence>
<dbReference type="EMBL" id="SHOA02000016">
    <property type="protein sequence ID" value="TDH69477.1"/>
    <property type="molecule type" value="Genomic_DNA"/>
</dbReference>
<feature type="compositionally biased region" description="Polar residues" evidence="8">
    <location>
        <begin position="1644"/>
        <end position="1653"/>
    </location>
</feature>
<dbReference type="GO" id="GO:0003777">
    <property type="term" value="F:microtubule motor activity"/>
    <property type="evidence" value="ECO:0007669"/>
    <property type="project" value="InterPro"/>
</dbReference>
<evidence type="ECO:0000313" key="10">
    <source>
        <dbReference type="EMBL" id="TDH69477.1"/>
    </source>
</evidence>
<protein>
    <recommendedName>
        <fullName evidence="9">Kinesin motor domain-containing protein</fullName>
    </recommendedName>
</protein>
<keyword evidence="11" id="KW-1185">Reference proteome</keyword>
<dbReference type="InterPro" id="IPR001752">
    <property type="entry name" value="Kinesin_motor_dom"/>
</dbReference>
<dbReference type="Proteomes" id="UP000294530">
    <property type="component" value="Unassembled WGS sequence"/>
</dbReference>
<reference evidence="10 11" key="1">
    <citation type="journal article" date="2021" name="Genome Biol.">
        <title>AFLAP: assembly-free linkage analysis pipeline using k-mers from genome sequencing data.</title>
        <authorList>
            <person name="Fletcher K."/>
            <person name="Zhang L."/>
            <person name="Gil J."/>
            <person name="Han R."/>
            <person name="Cavanaugh K."/>
            <person name="Michelmore R."/>
        </authorList>
    </citation>
    <scope>NUCLEOTIDE SEQUENCE [LARGE SCALE GENOMIC DNA]</scope>
    <source>
        <strain evidence="10 11">SF5</strain>
    </source>
</reference>
<comment type="similarity">
    <text evidence="6">Belongs to the TRAFAC class myosin-kinesin ATPase superfamily. Kinesin family.</text>
</comment>